<dbReference type="SUPFAM" id="SSF49265">
    <property type="entry name" value="Fibronectin type III"/>
    <property type="match status" value="1"/>
</dbReference>
<accession>A0A8S3QDV5</accession>
<reference evidence="2" key="1">
    <citation type="submission" date="2021-03" db="EMBL/GenBank/DDBJ databases">
        <authorList>
            <person name="Bekaert M."/>
        </authorList>
    </citation>
    <scope>NUCLEOTIDE SEQUENCE</scope>
</reference>
<dbReference type="EMBL" id="CAJPWZ010000461">
    <property type="protein sequence ID" value="CAG2193631.1"/>
    <property type="molecule type" value="Genomic_DNA"/>
</dbReference>
<organism evidence="2 3">
    <name type="scientific">Mytilus edulis</name>
    <name type="common">Blue mussel</name>
    <dbReference type="NCBI Taxonomy" id="6550"/>
    <lineage>
        <taxon>Eukaryota</taxon>
        <taxon>Metazoa</taxon>
        <taxon>Spiralia</taxon>
        <taxon>Lophotrochozoa</taxon>
        <taxon>Mollusca</taxon>
        <taxon>Bivalvia</taxon>
        <taxon>Autobranchia</taxon>
        <taxon>Pteriomorphia</taxon>
        <taxon>Mytilida</taxon>
        <taxon>Mytiloidea</taxon>
        <taxon>Mytilidae</taxon>
        <taxon>Mytilinae</taxon>
        <taxon>Mytilus</taxon>
    </lineage>
</organism>
<gene>
    <name evidence="2" type="ORF">MEDL_8729</name>
</gene>
<protein>
    <recommendedName>
        <fullName evidence="1">Fibronectin type-III domain-containing protein</fullName>
    </recommendedName>
</protein>
<dbReference type="Gene3D" id="2.60.40.10">
    <property type="entry name" value="Immunoglobulins"/>
    <property type="match status" value="1"/>
</dbReference>
<dbReference type="AlphaFoldDB" id="A0A8S3QDV5"/>
<proteinExistence type="predicted"/>
<dbReference type="InterPro" id="IPR036116">
    <property type="entry name" value="FN3_sf"/>
</dbReference>
<keyword evidence="3" id="KW-1185">Reference proteome</keyword>
<feature type="domain" description="Fibronectin type-III" evidence="1">
    <location>
        <begin position="12"/>
        <end position="110"/>
    </location>
</feature>
<dbReference type="CDD" id="cd00063">
    <property type="entry name" value="FN3"/>
    <property type="match status" value="1"/>
</dbReference>
<dbReference type="InterPro" id="IPR003961">
    <property type="entry name" value="FN3_dom"/>
</dbReference>
<evidence type="ECO:0000259" key="1">
    <source>
        <dbReference type="PROSITE" id="PS50853"/>
    </source>
</evidence>
<dbReference type="OrthoDB" id="6128768at2759"/>
<evidence type="ECO:0000313" key="2">
    <source>
        <dbReference type="EMBL" id="CAG2193631.1"/>
    </source>
</evidence>
<comment type="caution">
    <text evidence="2">The sequence shown here is derived from an EMBL/GenBank/DDBJ whole genome shotgun (WGS) entry which is preliminary data.</text>
</comment>
<dbReference type="Proteomes" id="UP000683360">
    <property type="component" value="Unassembled WGS sequence"/>
</dbReference>
<dbReference type="InterPro" id="IPR013783">
    <property type="entry name" value="Ig-like_fold"/>
</dbReference>
<dbReference type="PROSITE" id="PS50853">
    <property type="entry name" value="FN3"/>
    <property type="match status" value="1"/>
</dbReference>
<name>A0A8S3QDV5_MYTED</name>
<dbReference type="Pfam" id="PF00041">
    <property type="entry name" value="fn3"/>
    <property type="match status" value="1"/>
</dbReference>
<sequence>MESPQTESNIIQPGKPELISTGYCHAVLRWSISDLKTNNIQYFELQYREFKGRKRGNWESVQTGSNQNEYKLQVLKPSTEYEFRVGAVFCQFHKESFECQDGSIQFTVIDLKGGTDYEFKVAAIVNGETVAFSEASQKICTKLSLARTIQLDAKQLIDRGPPQRFKLPVL</sequence>
<evidence type="ECO:0000313" key="3">
    <source>
        <dbReference type="Proteomes" id="UP000683360"/>
    </source>
</evidence>